<reference evidence="1 2" key="1">
    <citation type="submission" date="2019-03" db="EMBL/GenBank/DDBJ databases">
        <title>First draft genome of Liparis tanakae, snailfish: a comprehensive survey of snailfish specific genes.</title>
        <authorList>
            <person name="Kim W."/>
            <person name="Song I."/>
            <person name="Jeong J.-H."/>
            <person name="Kim D."/>
            <person name="Kim S."/>
            <person name="Ryu S."/>
            <person name="Song J.Y."/>
            <person name="Lee S.K."/>
        </authorList>
    </citation>
    <scope>NUCLEOTIDE SEQUENCE [LARGE SCALE GENOMIC DNA]</scope>
    <source>
        <tissue evidence="1">Muscle</tissue>
    </source>
</reference>
<comment type="caution">
    <text evidence="1">The sequence shown here is derived from an EMBL/GenBank/DDBJ whole genome shotgun (WGS) entry which is preliminary data.</text>
</comment>
<dbReference type="EMBL" id="SRLO01000001">
    <property type="protein sequence ID" value="TNN89628.1"/>
    <property type="molecule type" value="Genomic_DNA"/>
</dbReference>
<keyword evidence="2" id="KW-1185">Reference proteome</keyword>
<protein>
    <submittedName>
        <fullName evidence="1">Uncharacterized protein</fullName>
    </submittedName>
</protein>
<organism evidence="1 2">
    <name type="scientific">Liparis tanakae</name>
    <name type="common">Tanaka's snailfish</name>
    <dbReference type="NCBI Taxonomy" id="230148"/>
    <lineage>
        <taxon>Eukaryota</taxon>
        <taxon>Metazoa</taxon>
        <taxon>Chordata</taxon>
        <taxon>Craniata</taxon>
        <taxon>Vertebrata</taxon>
        <taxon>Euteleostomi</taxon>
        <taxon>Actinopterygii</taxon>
        <taxon>Neopterygii</taxon>
        <taxon>Teleostei</taxon>
        <taxon>Neoteleostei</taxon>
        <taxon>Acanthomorphata</taxon>
        <taxon>Eupercaria</taxon>
        <taxon>Perciformes</taxon>
        <taxon>Cottioidei</taxon>
        <taxon>Cottales</taxon>
        <taxon>Liparidae</taxon>
        <taxon>Liparis</taxon>
    </lineage>
</organism>
<dbReference type="Proteomes" id="UP000314294">
    <property type="component" value="Unassembled WGS sequence"/>
</dbReference>
<accession>A0A4Z2JJ17</accession>
<proteinExistence type="predicted"/>
<evidence type="ECO:0000313" key="1">
    <source>
        <dbReference type="EMBL" id="TNN89628.1"/>
    </source>
</evidence>
<gene>
    <name evidence="1" type="ORF">EYF80_000231</name>
</gene>
<sequence length="291" mass="29124">MRAHILGGSTPTFHQSAAALSHKEILSSNFRPCGSCHQSKRQEDSSIASVLEPADEVGADALEALPAVLGGDAVGFGFGLLCGASGGLPGLGDDLLGLGALAWLGLGGLLGLDGFRSSDGLVLGRHRRFTRLLNRLGGLGRGGLGHGGLGHGGLWPGGQEGNLGLVRVFLAHGRAVDSGSLAGVAQLPHVPHHLGEEVARVEVVGAAQVGLALEVAVVGAPRGLALARPFAGDTQAGVVPGSGHHHGAGVFGLGAEPDGLVPDAALRLLLLLLLLLRRLPVVVAAVVGLSA</sequence>
<evidence type="ECO:0000313" key="2">
    <source>
        <dbReference type="Proteomes" id="UP000314294"/>
    </source>
</evidence>
<name>A0A4Z2JJ17_9TELE</name>
<dbReference type="AlphaFoldDB" id="A0A4Z2JJ17"/>